<dbReference type="InterPro" id="IPR036770">
    <property type="entry name" value="Ankyrin_rpt-contain_sf"/>
</dbReference>
<evidence type="ECO:0008006" key="4">
    <source>
        <dbReference type="Google" id="ProtNLM"/>
    </source>
</evidence>
<keyword evidence="3" id="KW-1185">Reference proteome</keyword>
<dbReference type="EMBL" id="MU864442">
    <property type="protein sequence ID" value="KAK4185700.1"/>
    <property type="molecule type" value="Genomic_DNA"/>
</dbReference>
<gene>
    <name evidence="2" type="ORF">QBC35DRAFT_454003</name>
</gene>
<feature type="repeat" description="ANK" evidence="1">
    <location>
        <begin position="130"/>
        <end position="162"/>
    </location>
</feature>
<reference evidence="2" key="1">
    <citation type="journal article" date="2023" name="Mol. Phylogenet. Evol.">
        <title>Genome-scale phylogeny and comparative genomics of the fungal order Sordariales.</title>
        <authorList>
            <person name="Hensen N."/>
            <person name="Bonometti L."/>
            <person name="Westerberg I."/>
            <person name="Brannstrom I.O."/>
            <person name="Guillou S."/>
            <person name="Cros-Aarteil S."/>
            <person name="Calhoun S."/>
            <person name="Haridas S."/>
            <person name="Kuo A."/>
            <person name="Mondo S."/>
            <person name="Pangilinan J."/>
            <person name="Riley R."/>
            <person name="LaButti K."/>
            <person name="Andreopoulos B."/>
            <person name="Lipzen A."/>
            <person name="Chen C."/>
            <person name="Yan M."/>
            <person name="Daum C."/>
            <person name="Ng V."/>
            <person name="Clum A."/>
            <person name="Steindorff A."/>
            <person name="Ohm R.A."/>
            <person name="Martin F."/>
            <person name="Silar P."/>
            <person name="Natvig D.O."/>
            <person name="Lalanne C."/>
            <person name="Gautier V."/>
            <person name="Ament-Velasquez S.L."/>
            <person name="Kruys A."/>
            <person name="Hutchinson M.I."/>
            <person name="Powell A.J."/>
            <person name="Barry K."/>
            <person name="Miller A.N."/>
            <person name="Grigoriev I.V."/>
            <person name="Debuchy R."/>
            <person name="Gladieux P."/>
            <person name="Hiltunen Thoren M."/>
            <person name="Johannesson H."/>
        </authorList>
    </citation>
    <scope>NUCLEOTIDE SEQUENCE</scope>
    <source>
        <strain evidence="2">PSN309</strain>
    </source>
</reference>
<evidence type="ECO:0000313" key="2">
    <source>
        <dbReference type="EMBL" id="KAK4185700.1"/>
    </source>
</evidence>
<organism evidence="2 3">
    <name type="scientific">Podospora australis</name>
    <dbReference type="NCBI Taxonomy" id="1536484"/>
    <lineage>
        <taxon>Eukaryota</taxon>
        <taxon>Fungi</taxon>
        <taxon>Dikarya</taxon>
        <taxon>Ascomycota</taxon>
        <taxon>Pezizomycotina</taxon>
        <taxon>Sordariomycetes</taxon>
        <taxon>Sordariomycetidae</taxon>
        <taxon>Sordariales</taxon>
        <taxon>Podosporaceae</taxon>
        <taxon>Podospora</taxon>
    </lineage>
</organism>
<dbReference type="PROSITE" id="PS50088">
    <property type="entry name" value="ANK_REPEAT"/>
    <property type="match status" value="1"/>
</dbReference>
<dbReference type="SMART" id="SM00248">
    <property type="entry name" value="ANK"/>
    <property type="match status" value="2"/>
</dbReference>
<name>A0AAN6WPF6_9PEZI</name>
<dbReference type="Gene3D" id="1.25.40.20">
    <property type="entry name" value="Ankyrin repeat-containing domain"/>
    <property type="match status" value="1"/>
</dbReference>
<dbReference type="SUPFAM" id="SSF48403">
    <property type="entry name" value="Ankyrin repeat"/>
    <property type="match status" value="1"/>
</dbReference>
<dbReference type="Proteomes" id="UP001302126">
    <property type="component" value="Unassembled WGS sequence"/>
</dbReference>
<evidence type="ECO:0000256" key="1">
    <source>
        <dbReference type="PROSITE-ProRule" id="PRU00023"/>
    </source>
</evidence>
<keyword evidence="1" id="KW-0040">ANK repeat</keyword>
<accession>A0AAN6WPF6</accession>
<protein>
    <recommendedName>
        <fullName evidence="4">Ankyrin repeat protein</fullName>
    </recommendedName>
</protein>
<dbReference type="InterPro" id="IPR002110">
    <property type="entry name" value="Ankyrin_rpt"/>
</dbReference>
<dbReference type="PROSITE" id="PS50297">
    <property type="entry name" value="ANK_REP_REGION"/>
    <property type="match status" value="1"/>
</dbReference>
<reference evidence="2" key="2">
    <citation type="submission" date="2023-05" db="EMBL/GenBank/DDBJ databases">
        <authorList>
            <consortium name="Lawrence Berkeley National Laboratory"/>
            <person name="Steindorff A."/>
            <person name="Hensen N."/>
            <person name="Bonometti L."/>
            <person name="Westerberg I."/>
            <person name="Brannstrom I.O."/>
            <person name="Guillou S."/>
            <person name="Cros-Aarteil S."/>
            <person name="Calhoun S."/>
            <person name="Haridas S."/>
            <person name="Kuo A."/>
            <person name="Mondo S."/>
            <person name="Pangilinan J."/>
            <person name="Riley R."/>
            <person name="Labutti K."/>
            <person name="Andreopoulos B."/>
            <person name="Lipzen A."/>
            <person name="Chen C."/>
            <person name="Yanf M."/>
            <person name="Daum C."/>
            <person name="Ng V."/>
            <person name="Clum A."/>
            <person name="Ohm R."/>
            <person name="Martin F."/>
            <person name="Silar P."/>
            <person name="Natvig D."/>
            <person name="Lalanne C."/>
            <person name="Gautier V."/>
            <person name="Ament-Velasquez S.L."/>
            <person name="Kruys A."/>
            <person name="Hutchinson M.I."/>
            <person name="Powell A.J."/>
            <person name="Barry K."/>
            <person name="Miller A.N."/>
            <person name="Grigoriev I.V."/>
            <person name="Debuchy R."/>
            <person name="Gladieux P."/>
            <person name="Thoren M.H."/>
            <person name="Johannesson H."/>
        </authorList>
    </citation>
    <scope>NUCLEOTIDE SEQUENCE</scope>
    <source>
        <strain evidence="2">PSN309</strain>
    </source>
</reference>
<sequence>MKPSQQLITPQDIQLIQRNIDAIPVTIGRELSTPSQDLVDVLFNSTWYICDRTNSPFIHVIVNLVDPLDGKTILHRAAEQRKADLIRELCPQIQSQLPYYTESSSPPQSGKKNQDAITVLLSWIDRPNHNGHTALYLAALTNSLDAFHALLHLGASIDVPNCASVRFLINSWSHLTDPGLLLGNTTRGHDKDDQVIIDVPMPVSQLRYAKKLQAELDHYESLSEAKGQRPACEMG</sequence>
<dbReference type="AlphaFoldDB" id="A0AAN6WPF6"/>
<evidence type="ECO:0000313" key="3">
    <source>
        <dbReference type="Proteomes" id="UP001302126"/>
    </source>
</evidence>
<comment type="caution">
    <text evidence="2">The sequence shown here is derived from an EMBL/GenBank/DDBJ whole genome shotgun (WGS) entry which is preliminary data.</text>
</comment>
<dbReference type="Pfam" id="PF12796">
    <property type="entry name" value="Ank_2"/>
    <property type="match status" value="1"/>
</dbReference>
<proteinExistence type="predicted"/>